<dbReference type="AlphaFoldDB" id="A0A5K3G102"/>
<evidence type="ECO:0000256" key="3">
    <source>
        <dbReference type="ARBA" id="ARBA00022676"/>
    </source>
</evidence>
<proteinExistence type="inferred from homology"/>
<evidence type="ECO:0000256" key="5">
    <source>
        <dbReference type="ARBA" id="ARBA00022692"/>
    </source>
</evidence>
<comment type="pathway">
    <text evidence="2">Protein modification; protein glycosylation.</text>
</comment>
<comment type="subcellular location">
    <subcellularLocation>
        <location evidence="1">Membrane</location>
        <topology evidence="1">Single-pass type II membrane protein</topology>
    </subcellularLocation>
</comment>
<dbReference type="PANTHER" id="PTHR19297:SF191">
    <property type="entry name" value="PROTEIN XYLOSYLTRANSFERASE"/>
    <property type="match status" value="1"/>
</dbReference>
<sequence length="93" mass="10202">MIYRNNNYYCIHVDRRSSSSFVDALQGIANCVGANMELVPPDERVAVNWGDETVLVPQIVCAKQALRSHATWKYLVNSVGQRGANGGTEGDGF</sequence>
<keyword evidence="7" id="KW-1133">Transmembrane helix</keyword>
<evidence type="ECO:0000256" key="2">
    <source>
        <dbReference type="ARBA" id="ARBA00004922"/>
    </source>
</evidence>
<evidence type="ECO:0000313" key="11">
    <source>
        <dbReference type="WBParaSite" id="MCU_011850-RA"/>
    </source>
</evidence>
<reference evidence="11" key="1">
    <citation type="submission" date="2019-11" db="UniProtKB">
        <authorList>
            <consortium name="WormBaseParasite"/>
        </authorList>
    </citation>
    <scope>IDENTIFICATION</scope>
</reference>
<keyword evidence="4" id="KW-0808">Transferase</keyword>
<keyword evidence="5" id="KW-0812">Transmembrane</keyword>
<keyword evidence="3" id="KW-0328">Glycosyltransferase</keyword>
<comment type="similarity">
    <text evidence="10">Belongs to the glycosyltransferase 14 family.</text>
</comment>
<keyword evidence="8" id="KW-0472">Membrane</keyword>
<dbReference type="Pfam" id="PF02485">
    <property type="entry name" value="Branch"/>
    <property type="match status" value="1"/>
</dbReference>
<dbReference type="PANTHER" id="PTHR19297">
    <property type="entry name" value="GLYCOSYLTRANSFERASE 14 FAMILY MEMBER"/>
    <property type="match status" value="1"/>
</dbReference>
<dbReference type="WBParaSite" id="MCU_011850-RA">
    <property type="protein sequence ID" value="MCU_011850-RA"/>
    <property type="gene ID" value="MCU_011850"/>
</dbReference>
<evidence type="ECO:0000256" key="10">
    <source>
        <dbReference type="ARBA" id="ARBA00038150"/>
    </source>
</evidence>
<evidence type="ECO:0000256" key="9">
    <source>
        <dbReference type="ARBA" id="ARBA00023180"/>
    </source>
</evidence>
<evidence type="ECO:0000256" key="4">
    <source>
        <dbReference type="ARBA" id="ARBA00022679"/>
    </source>
</evidence>
<dbReference type="GO" id="GO:0016020">
    <property type="term" value="C:membrane"/>
    <property type="evidence" value="ECO:0007669"/>
    <property type="project" value="UniProtKB-SubCell"/>
</dbReference>
<dbReference type="GO" id="GO:0008375">
    <property type="term" value="F:acetylglucosaminyltransferase activity"/>
    <property type="evidence" value="ECO:0007669"/>
    <property type="project" value="TreeGrafter"/>
</dbReference>
<protein>
    <submittedName>
        <fullName evidence="11">Protein xylosyltransferase</fullName>
    </submittedName>
</protein>
<dbReference type="InterPro" id="IPR003406">
    <property type="entry name" value="Glyco_trans_14"/>
</dbReference>
<evidence type="ECO:0000256" key="1">
    <source>
        <dbReference type="ARBA" id="ARBA00004606"/>
    </source>
</evidence>
<accession>A0A5K3G102</accession>
<organism evidence="11">
    <name type="scientific">Mesocestoides corti</name>
    <name type="common">Flatworm</name>
    <dbReference type="NCBI Taxonomy" id="53468"/>
    <lineage>
        <taxon>Eukaryota</taxon>
        <taxon>Metazoa</taxon>
        <taxon>Spiralia</taxon>
        <taxon>Lophotrochozoa</taxon>
        <taxon>Platyhelminthes</taxon>
        <taxon>Cestoda</taxon>
        <taxon>Eucestoda</taxon>
        <taxon>Cyclophyllidea</taxon>
        <taxon>Mesocestoididae</taxon>
        <taxon>Mesocestoides</taxon>
    </lineage>
</organism>
<keyword evidence="6" id="KW-0735">Signal-anchor</keyword>
<keyword evidence="9" id="KW-0325">Glycoprotein</keyword>
<evidence type="ECO:0000256" key="7">
    <source>
        <dbReference type="ARBA" id="ARBA00022989"/>
    </source>
</evidence>
<evidence type="ECO:0000256" key="6">
    <source>
        <dbReference type="ARBA" id="ARBA00022968"/>
    </source>
</evidence>
<name>A0A5K3G102_MESCO</name>
<evidence type="ECO:0000256" key="8">
    <source>
        <dbReference type="ARBA" id="ARBA00023136"/>
    </source>
</evidence>